<evidence type="ECO:0000313" key="3">
    <source>
        <dbReference type="EMBL" id="AGS52452.1"/>
    </source>
</evidence>
<dbReference type="InterPro" id="IPR058123">
    <property type="entry name" value="FlcA_N"/>
</dbReference>
<dbReference type="NCBIfam" id="NF047372">
    <property type="entry name" value="FlcA_NTERM"/>
    <property type="match status" value="1"/>
</dbReference>
<reference evidence="3" key="1">
    <citation type="submission" date="2012-03" db="EMBL/GenBank/DDBJ databases">
        <title>Functional metagenomics reveals considerable lignocellulase gene clusters in the gut microbiome of a wood-feeding higher termite.</title>
        <authorList>
            <person name="Liu N."/>
        </authorList>
    </citation>
    <scope>NUCLEOTIDE SEQUENCE</scope>
</reference>
<feature type="compositionally biased region" description="Acidic residues" evidence="1">
    <location>
        <begin position="230"/>
        <end position="259"/>
    </location>
</feature>
<dbReference type="NCBIfam" id="NF047371">
    <property type="entry name" value="FlcA_CTERM"/>
    <property type="match status" value="1"/>
</dbReference>
<keyword evidence="2" id="KW-1133">Transmembrane helix</keyword>
<feature type="compositionally biased region" description="Acidic residues" evidence="1">
    <location>
        <begin position="285"/>
        <end position="295"/>
    </location>
</feature>
<proteinExistence type="predicted"/>
<name>A0A806JZ60_9BACT</name>
<dbReference type="SUPFAM" id="SSF48452">
    <property type="entry name" value="TPR-like"/>
    <property type="match status" value="1"/>
</dbReference>
<dbReference type="AlphaFoldDB" id="A0A806JZ60"/>
<accession>A0A806JZ60</accession>
<evidence type="ECO:0000256" key="2">
    <source>
        <dbReference type="SAM" id="Phobius"/>
    </source>
</evidence>
<dbReference type="Gene3D" id="1.25.40.10">
    <property type="entry name" value="Tetratricopeptide repeat domain"/>
    <property type="match status" value="2"/>
</dbReference>
<dbReference type="InterPro" id="IPR058109">
    <property type="entry name" value="FlcA_C"/>
</dbReference>
<organism evidence="3">
    <name type="scientific">uncultured bacterium contig00101</name>
    <dbReference type="NCBI Taxonomy" id="1181568"/>
    <lineage>
        <taxon>Bacteria</taxon>
        <taxon>environmental samples</taxon>
    </lineage>
</organism>
<evidence type="ECO:0000256" key="1">
    <source>
        <dbReference type="SAM" id="MobiDB-lite"/>
    </source>
</evidence>
<sequence>MPSLQALRDFKSSFFKIGNELKVLAELNQPLDDLPLPDHEPETIPVQDQTADVTGAGPEPAAPTESVPPEETGEPQSEAGDASPPEPDIFADFGDLIGGGGVDTPTPDSSAEIPSQEESDFGSFIDTIPDEIPQTESPVSPVKAEADGGQSFPDYDIESPAPEDLSLEGLPDFPSDESLGLTGEGEPETEPPAPETELPAPDLEGAETGKEDVGELDLSGLDLQDHEIPDESLEDFDMGDLNLEDASDLDSGESPELPDAESLASEPEPATTDSETLPEGAVGEDVSEDFDELPPVEEASAPETAEAVEEDFSLPEELPDFGEEETGDGTAASEPSGDVDIPEPDSDMETAGSETEALSEEPSVSAVPDENFEAEKEDSFGSGLDDFSFPEEDSVSDKDHADFPMGTAIQEDDDIEEINLTTEELEQLLTTLSSYPLNLRIACEELIAEEAVRPDQMSRLMELLINGAPAEETVILVGKILSRTIPIPKGYQKKTGEELEAEKSSFRYIFVHSFLPIFGLFLLGSFVLFGIGMLTWRFIYNPIRADRIYKLGIERIEAGEYGRANERFIEAFNIHKKKSWFYSYARAFTDARQYTLAGEKYQELLYYTASKNKRRIPEKKAVLEYANLETNYIGDFEAADRLIRRNILDFYPRDKDALLALGDNDLAWGEYEPQRLEDAREAFATYIERYGRSDPLLERMLKYFIRTDNLEQVLYLQSYFMSSQKRTISAATLAEMGGYLLDKRLEKVRGVPNEFLDYIDGIREVLMRAMQQDPRLPESYYHMARYFNYYENSAYERTTIARAIDVFEAAKEENPKRIRYHINSLQRYAEILVSGREFFPAEENIVKGINIYEDALFRRLLTPSPEFGRLYADLGDLEYFVKDGDMQTALDYYRLSEQNGWAPPEIQYRMGAAHYQLRQWEPALERFFAAHREMPPNRRILYALGNVSYMRGNYFAAQGYYDRLLEILEDDLTRIPSAITPTDDKNQLDLAERLMVAQNNLGVTLEALTDRTGNSRYRFRAQGLYSDSERAWDVLTRNPTTMIRMRPSPEVSAPGVNPAFLNVQNNLYPVPGYEPLFFLRVDRDMLEPSAWEDLAPPGYRLSEGIHTGR</sequence>
<keyword evidence="2" id="KW-0472">Membrane</keyword>
<dbReference type="SMART" id="SM00028">
    <property type="entry name" value="TPR"/>
    <property type="match status" value="2"/>
</dbReference>
<evidence type="ECO:0008006" key="4">
    <source>
        <dbReference type="Google" id="ProtNLM"/>
    </source>
</evidence>
<dbReference type="EMBL" id="JQ844194">
    <property type="protein sequence ID" value="AGS52452.1"/>
    <property type="molecule type" value="Genomic_DNA"/>
</dbReference>
<feature type="compositionally biased region" description="Acidic residues" evidence="1">
    <location>
        <begin position="306"/>
        <end position="327"/>
    </location>
</feature>
<feature type="region of interest" description="Disordered" evidence="1">
    <location>
        <begin position="31"/>
        <end position="405"/>
    </location>
</feature>
<dbReference type="InterPro" id="IPR011990">
    <property type="entry name" value="TPR-like_helical_dom_sf"/>
</dbReference>
<keyword evidence="2" id="KW-0812">Transmembrane</keyword>
<dbReference type="InterPro" id="IPR019734">
    <property type="entry name" value="TPR_rpt"/>
</dbReference>
<feature type="transmembrane region" description="Helical" evidence="2">
    <location>
        <begin position="514"/>
        <end position="540"/>
    </location>
</feature>
<protein>
    <recommendedName>
        <fullName evidence="4">Tetratricopeptide repeat protein</fullName>
    </recommendedName>
</protein>